<evidence type="ECO:0000313" key="7">
    <source>
        <dbReference type="Proteomes" id="UP001589747"/>
    </source>
</evidence>
<dbReference type="PROSITE" id="PS50931">
    <property type="entry name" value="HTH_LYSR"/>
    <property type="match status" value="1"/>
</dbReference>
<comment type="similarity">
    <text evidence="1">Belongs to the LysR transcriptional regulatory family.</text>
</comment>
<proteinExistence type="inferred from homology"/>
<dbReference type="InterPro" id="IPR036388">
    <property type="entry name" value="WH-like_DNA-bd_sf"/>
</dbReference>
<dbReference type="RefSeq" id="WP_377502758.1">
    <property type="nucleotide sequence ID" value="NZ_JBHMDO010000054.1"/>
</dbReference>
<reference evidence="6 7" key="1">
    <citation type="submission" date="2024-09" db="EMBL/GenBank/DDBJ databases">
        <authorList>
            <person name="Sun Q."/>
            <person name="Mori K."/>
        </authorList>
    </citation>
    <scope>NUCLEOTIDE SEQUENCE [LARGE SCALE GENOMIC DNA]</scope>
    <source>
        <strain evidence="6 7">TISTR 2452</strain>
    </source>
</reference>
<protein>
    <submittedName>
        <fullName evidence="6">LysR family transcriptional regulator</fullName>
    </submittedName>
</protein>
<dbReference type="PANTHER" id="PTHR30126">
    <property type="entry name" value="HTH-TYPE TRANSCRIPTIONAL REGULATOR"/>
    <property type="match status" value="1"/>
</dbReference>
<evidence type="ECO:0000256" key="4">
    <source>
        <dbReference type="ARBA" id="ARBA00023163"/>
    </source>
</evidence>
<gene>
    <name evidence="6" type="ORF">ACFFSY_33665</name>
</gene>
<keyword evidence="2" id="KW-0805">Transcription regulation</keyword>
<feature type="domain" description="HTH lysR-type" evidence="5">
    <location>
        <begin position="1"/>
        <end position="59"/>
    </location>
</feature>
<evidence type="ECO:0000256" key="3">
    <source>
        <dbReference type="ARBA" id="ARBA00023125"/>
    </source>
</evidence>
<dbReference type="SUPFAM" id="SSF53850">
    <property type="entry name" value="Periplasmic binding protein-like II"/>
    <property type="match status" value="1"/>
</dbReference>
<dbReference type="Proteomes" id="UP001589747">
    <property type="component" value="Unassembled WGS sequence"/>
</dbReference>
<dbReference type="InterPro" id="IPR005119">
    <property type="entry name" value="LysR_subst-bd"/>
</dbReference>
<dbReference type="Gene3D" id="3.40.190.10">
    <property type="entry name" value="Periplasmic binding protein-like II"/>
    <property type="match status" value="2"/>
</dbReference>
<dbReference type="PRINTS" id="PR00039">
    <property type="entry name" value="HTHLYSR"/>
</dbReference>
<evidence type="ECO:0000256" key="1">
    <source>
        <dbReference type="ARBA" id="ARBA00009437"/>
    </source>
</evidence>
<evidence type="ECO:0000259" key="5">
    <source>
        <dbReference type="PROSITE" id="PS50931"/>
    </source>
</evidence>
<accession>A0ABV5L0C7</accession>
<sequence>MADFEWYRSFVSIYRLRSISAAAKFRYMTQPALTHHVTALEAEVGEVLFQRTSRQTLPTEQGKKLYRQISRAVDQLERITAGFQSQSEHPVIRLGGPREFVYESILNRIDGSPQHLSISFNETTEIIESLKTGHLDVAIMTSYIDIPGIVFVRLLKESLRLVGPANTKFPTELGESSTVKESLEHLDWISYSSELPFIRKFWIEAFGECPPLLPRVIIPDIRIIKSMLVQGKGVSVMTDDMIKDELSEGSLKELWVPTNPITNEVWLAYRTIDQINPTIMKFVERCTCTPFSR</sequence>
<keyword evidence="4" id="KW-0804">Transcription</keyword>
<organism evidence="6 7">
    <name type="scientific">Paenibacillus aurantiacus</name>
    <dbReference type="NCBI Taxonomy" id="1936118"/>
    <lineage>
        <taxon>Bacteria</taxon>
        <taxon>Bacillati</taxon>
        <taxon>Bacillota</taxon>
        <taxon>Bacilli</taxon>
        <taxon>Bacillales</taxon>
        <taxon>Paenibacillaceae</taxon>
        <taxon>Paenibacillus</taxon>
    </lineage>
</organism>
<comment type="caution">
    <text evidence="6">The sequence shown here is derived from an EMBL/GenBank/DDBJ whole genome shotgun (WGS) entry which is preliminary data.</text>
</comment>
<dbReference type="CDD" id="cd05466">
    <property type="entry name" value="PBP2_LTTR_substrate"/>
    <property type="match status" value="1"/>
</dbReference>
<name>A0ABV5L0C7_9BACL</name>
<evidence type="ECO:0000256" key="2">
    <source>
        <dbReference type="ARBA" id="ARBA00023015"/>
    </source>
</evidence>
<keyword evidence="3" id="KW-0238">DNA-binding</keyword>
<dbReference type="Gene3D" id="1.10.10.10">
    <property type="entry name" value="Winged helix-like DNA-binding domain superfamily/Winged helix DNA-binding domain"/>
    <property type="match status" value="1"/>
</dbReference>
<dbReference type="InterPro" id="IPR036390">
    <property type="entry name" value="WH_DNA-bd_sf"/>
</dbReference>
<dbReference type="Pfam" id="PF03466">
    <property type="entry name" value="LysR_substrate"/>
    <property type="match status" value="1"/>
</dbReference>
<dbReference type="SUPFAM" id="SSF46785">
    <property type="entry name" value="Winged helix' DNA-binding domain"/>
    <property type="match status" value="1"/>
</dbReference>
<keyword evidence="7" id="KW-1185">Reference proteome</keyword>
<evidence type="ECO:0000313" key="6">
    <source>
        <dbReference type="EMBL" id="MFB9330916.1"/>
    </source>
</evidence>
<dbReference type="InterPro" id="IPR000847">
    <property type="entry name" value="LysR_HTH_N"/>
</dbReference>
<dbReference type="Pfam" id="PF00126">
    <property type="entry name" value="HTH_1"/>
    <property type="match status" value="1"/>
</dbReference>
<dbReference type="EMBL" id="JBHMDO010000054">
    <property type="protein sequence ID" value="MFB9330916.1"/>
    <property type="molecule type" value="Genomic_DNA"/>
</dbReference>
<dbReference type="PANTHER" id="PTHR30126:SF39">
    <property type="entry name" value="HTH-TYPE TRANSCRIPTIONAL REGULATOR CYSL"/>
    <property type="match status" value="1"/>
</dbReference>